<dbReference type="Pfam" id="PF12872">
    <property type="entry name" value="OST-HTH"/>
    <property type="match status" value="1"/>
</dbReference>
<dbReference type="Gene3D" id="3.40.50.1010">
    <property type="entry name" value="5'-nuclease"/>
    <property type="match status" value="1"/>
</dbReference>
<dbReference type="OrthoDB" id="2379772at2"/>
<name>A0A4R5CN56_9ACTN</name>
<organism evidence="3 4">
    <name type="scientific">Jiangella asiatica</name>
    <dbReference type="NCBI Taxonomy" id="2530372"/>
    <lineage>
        <taxon>Bacteria</taxon>
        <taxon>Bacillati</taxon>
        <taxon>Actinomycetota</taxon>
        <taxon>Actinomycetes</taxon>
        <taxon>Jiangellales</taxon>
        <taxon>Jiangellaceae</taxon>
        <taxon>Jiangella</taxon>
    </lineage>
</organism>
<gene>
    <name evidence="3" type="ORF">E1269_24895</name>
</gene>
<sequence length="302" mass="32860">MNAPRVAVYLDFDNIVISRYEQVHPDIRDAWRADSARSHTPDPAGSNPVQVRLAEATVDIGAILDYASSFGTVALARAYADWSVPANAAYRRQLVDRAVDLTQLFPVSGTKNGADIRLAVDAIEHLVQYADITHVVIVGGDSDYIALAQRCKQLGRFVVGIGVTGSTSRALIAACDEFSQYDALPGVSPVKPRAAAKKTAAKTAKKAEQKATTRRSAKSSEVDPFQEATDLLVRAIRIAQDKADDGEWLNGGGLKSQMQRMDPSFKEQSLGFKTFSDFVESLGELVETRTDAPDGHLRLRLR</sequence>
<dbReference type="AlphaFoldDB" id="A0A4R5CN56"/>
<comment type="caution">
    <text evidence="3">The sequence shown here is derived from an EMBL/GenBank/DDBJ whole genome shotgun (WGS) entry which is preliminary data.</text>
</comment>
<dbReference type="PROSITE" id="PS51644">
    <property type="entry name" value="HTH_OST"/>
    <property type="match status" value="1"/>
</dbReference>
<dbReference type="EMBL" id="SMKZ01000047">
    <property type="protein sequence ID" value="TDE00700.1"/>
    <property type="molecule type" value="Genomic_DNA"/>
</dbReference>
<dbReference type="InParanoid" id="A0A4R5CN56"/>
<dbReference type="RefSeq" id="WP_131899646.1">
    <property type="nucleotide sequence ID" value="NZ_SMKZ01000047.1"/>
</dbReference>
<protein>
    <submittedName>
        <fullName evidence="3">NYN domain-containing protein</fullName>
    </submittedName>
</protein>
<dbReference type="Gene3D" id="3.30.420.610">
    <property type="entry name" value="LOTUS domain-like"/>
    <property type="match status" value="1"/>
</dbReference>
<dbReference type="PANTHER" id="PTHR35811:SF1">
    <property type="entry name" value="HTH OST-TYPE DOMAIN-CONTAINING PROTEIN"/>
    <property type="match status" value="1"/>
</dbReference>
<dbReference type="CDD" id="cd11297">
    <property type="entry name" value="PIN_LabA-like_N_1"/>
    <property type="match status" value="1"/>
</dbReference>
<dbReference type="PANTHER" id="PTHR35811">
    <property type="entry name" value="SLR1870 PROTEIN"/>
    <property type="match status" value="1"/>
</dbReference>
<dbReference type="Proteomes" id="UP000294739">
    <property type="component" value="Unassembled WGS sequence"/>
</dbReference>
<dbReference type="InterPro" id="IPR041966">
    <property type="entry name" value="LOTUS-like"/>
</dbReference>
<evidence type="ECO:0000256" key="1">
    <source>
        <dbReference type="SAM" id="MobiDB-lite"/>
    </source>
</evidence>
<dbReference type="GO" id="GO:0004540">
    <property type="term" value="F:RNA nuclease activity"/>
    <property type="evidence" value="ECO:0007669"/>
    <property type="project" value="InterPro"/>
</dbReference>
<keyword evidence="4" id="KW-1185">Reference proteome</keyword>
<dbReference type="InterPro" id="IPR021139">
    <property type="entry name" value="NYN"/>
</dbReference>
<proteinExistence type="predicted"/>
<dbReference type="CDD" id="cd10146">
    <property type="entry name" value="LabA_like_C"/>
    <property type="match status" value="1"/>
</dbReference>
<dbReference type="Pfam" id="PF01936">
    <property type="entry name" value="NYN"/>
    <property type="match status" value="1"/>
</dbReference>
<reference evidence="3 4" key="1">
    <citation type="submission" date="2019-03" db="EMBL/GenBank/DDBJ databases">
        <title>Draft genome sequences of novel Actinobacteria.</title>
        <authorList>
            <person name="Sahin N."/>
            <person name="Ay H."/>
            <person name="Saygin H."/>
        </authorList>
    </citation>
    <scope>NUCLEOTIDE SEQUENCE [LARGE SCALE GENOMIC DNA]</scope>
    <source>
        <strain evidence="3 4">5K138</strain>
    </source>
</reference>
<dbReference type="InterPro" id="IPR025605">
    <property type="entry name" value="OST-HTH/LOTUS_dom"/>
</dbReference>
<evidence type="ECO:0000259" key="2">
    <source>
        <dbReference type="PROSITE" id="PS51644"/>
    </source>
</evidence>
<accession>A0A4R5CN56</accession>
<feature type="domain" description="HTH OST-type" evidence="2">
    <location>
        <begin position="224"/>
        <end position="302"/>
    </location>
</feature>
<feature type="region of interest" description="Disordered" evidence="1">
    <location>
        <begin position="196"/>
        <end position="223"/>
    </location>
</feature>
<evidence type="ECO:0000313" key="4">
    <source>
        <dbReference type="Proteomes" id="UP000294739"/>
    </source>
</evidence>
<evidence type="ECO:0000313" key="3">
    <source>
        <dbReference type="EMBL" id="TDE00700.1"/>
    </source>
</evidence>